<dbReference type="InterPro" id="IPR021233">
    <property type="entry name" value="DUF2783"/>
</dbReference>
<protein>
    <submittedName>
        <fullName evidence="1">DUF2783 domain-containing protein</fullName>
    </submittedName>
</protein>
<dbReference type="EMBL" id="JAETWB010000003">
    <property type="protein sequence ID" value="MBL6078444.1"/>
    <property type="molecule type" value="Genomic_DNA"/>
</dbReference>
<proteinExistence type="predicted"/>
<sequence length="75" mass="8030">MLNTDLNLAAPDDVYEALIELHRDLAPEQSRLVNAKLILLLANHIGDAAVLRQAMAKAREGISPAGQDATLRATA</sequence>
<gene>
    <name evidence="1" type="ORF">JMJ56_10540</name>
</gene>
<reference evidence="1 2" key="1">
    <citation type="submission" date="2021-01" db="EMBL/GenBank/DDBJ databases">
        <title>Belnapia mucosa sp. nov. and Belnapia arida sp. nov., isolated from the Tabernas Desert (Almeria, Spain).</title>
        <authorList>
            <person name="Molina-Menor E."/>
            <person name="Vidal-Verdu A."/>
            <person name="Calonge A."/>
            <person name="Satari L."/>
            <person name="Pereto J."/>
            <person name="Porcar M."/>
        </authorList>
    </citation>
    <scope>NUCLEOTIDE SEQUENCE [LARGE SCALE GENOMIC DNA]</scope>
    <source>
        <strain evidence="1 2">T18</strain>
    </source>
</reference>
<dbReference type="Proteomes" id="UP000660885">
    <property type="component" value="Unassembled WGS sequence"/>
</dbReference>
<evidence type="ECO:0000313" key="2">
    <source>
        <dbReference type="Proteomes" id="UP000660885"/>
    </source>
</evidence>
<dbReference type="Pfam" id="PF10932">
    <property type="entry name" value="DUF2783"/>
    <property type="match status" value="1"/>
</dbReference>
<evidence type="ECO:0000313" key="1">
    <source>
        <dbReference type="EMBL" id="MBL6078444.1"/>
    </source>
</evidence>
<name>A0ABS1U3C3_9PROT</name>
<organism evidence="1 2">
    <name type="scientific">Belnapia arida</name>
    <dbReference type="NCBI Taxonomy" id="2804533"/>
    <lineage>
        <taxon>Bacteria</taxon>
        <taxon>Pseudomonadati</taxon>
        <taxon>Pseudomonadota</taxon>
        <taxon>Alphaproteobacteria</taxon>
        <taxon>Acetobacterales</taxon>
        <taxon>Roseomonadaceae</taxon>
        <taxon>Belnapia</taxon>
    </lineage>
</organism>
<comment type="caution">
    <text evidence="1">The sequence shown here is derived from an EMBL/GenBank/DDBJ whole genome shotgun (WGS) entry which is preliminary data.</text>
</comment>
<dbReference type="RefSeq" id="WP_202831584.1">
    <property type="nucleotide sequence ID" value="NZ_JAETWB010000003.1"/>
</dbReference>
<keyword evidence="2" id="KW-1185">Reference proteome</keyword>
<accession>A0ABS1U3C3</accession>